<dbReference type="PANTHER" id="PTHR42732:SF1">
    <property type="entry name" value="BETA-MANNOSIDASE"/>
    <property type="match status" value="1"/>
</dbReference>
<feature type="chain" id="PRO_5046071090" evidence="4">
    <location>
        <begin position="19"/>
        <end position="1176"/>
    </location>
</feature>
<dbReference type="Proteomes" id="UP000664628">
    <property type="component" value="Unassembled WGS sequence"/>
</dbReference>
<dbReference type="InterPro" id="IPR051913">
    <property type="entry name" value="GH2_Domain-Containing"/>
</dbReference>
<dbReference type="Pfam" id="PF02836">
    <property type="entry name" value="Glyco_hydro_2_C"/>
    <property type="match status" value="1"/>
</dbReference>
<dbReference type="Gene3D" id="3.20.20.80">
    <property type="entry name" value="Glycosidases"/>
    <property type="match status" value="1"/>
</dbReference>
<evidence type="ECO:0000313" key="10">
    <source>
        <dbReference type="EMBL" id="MBO0947906.1"/>
    </source>
</evidence>
<sequence>MKLLLCLVLFITTCTAQSALRQDISLDADWRTVTSDRHQAYPSFEQPSFSETDWRTVDVPHNWDDYAGYRRLTHGNRHGYAWYRKSFTVKSQPAEKRYFLYFEGVGSYATVWLNGQQVGAHAGGRTTFTIDITNAIRLNNQANLLAVRADHPAMISDLPWVCGGCSDDRGFSEGSQPLGIFRPVHLLITAPVRIEPFGVHVWNDSTTTAARAQLHLETEIKNYGSQVRSVTLVSRLIDKRGNTVVEQTKNAVIQPGQMTVIRQEPPVVANPQLWSVEHPYLYTLVSEVIEKGKPIDRQTTPYGIRWIEWIIGKAPGQNRFLLNGKPVFINGIAEYEHLLGKSHAFSAEQIKSRVQQIKAAGFNAFRDAHQPHNLRYQTAWDSLGMLWWTQLSAHVWYDTPAFRQNFKTLLTEWVRERRNNPSVVLWGLQNESKLPADFARECTQLIRQLDPTASSQRKVTTCNGGSGTDWDVPQNWTGTYGGDPATYADDVKRQVLIGEYGAWRTADLHAEGSFRANGALSEDRMTQLMETKIRLAESVREQTAGHFFWLFTSHDNPGRVQGGEGLRELDRIGPVNYKGLLTPWEEPLDAFYLFRANYADKQKEPMVYIASHTWPDRWITPGLKDSITVYSNCDEVELFNDVRSASLGKRTRTGIGTHFQWDNVPVSYNVLYAVGYVAGREVAHDYIVLNHLPKAPNFNKFLANNRPVTEPQATLNYLYRVNCGGPDYTDKQGNAWLADRPRSNTATWGSTSWTNDFPGLPAFFASQRRTHDPIKGTTDWPLFQTFRYGREKLHYAFPVPDGTYRVELYFTEPWLGTGGGLDCTGWRLFDVAINGKTVIHDLDIWKEAGHDTALKKVITLQITGGQLVISFPRVAAGQAILSAIAIATANLTAKPAAAPASLITELQTTEKPAKWSVQTWLDTGHKQYADEQTAFRTLPANLYGVEWIRGPGNAGNVPGFTVSANADVFVGLRSRTTIKPAWLTDFEDTKTSFENGLGEHFQVYRKRYDKGTMIYLGEPGGAGSGTFSPFTVMVAPVSTIEPAYDLKPTTTYTVASVRFAGSEVVKDSLNDRLVATIRKAAGPVLDWTMTTGVADTYAMTLRYANPTTKTLTVKLELLLADGTRIKEETVELAPSRPGKWNLFTTSTGTMINAGTYTVRLMAIDAEGLSLYQLIVQ</sequence>
<feature type="domain" description="Glycoside hydrolase family 2 catalytic" evidence="6">
    <location>
        <begin position="318"/>
        <end position="452"/>
    </location>
</feature>
<dbReference type="RefSeq" id="WP_207327800.1">
    <property type="nucleotide sequence ID" value="NZ_JAFMYW010000001.1"/>
</dbReference>
<evidence type="ECO:0000256" key="4">
    <source>
        <dbReference type="SAM" id="SignalP"/>
    </source>
</evidence>
<evidence type="ECO:0000259" key="5">
    <source>
        <dbReference type="Pfam" id="PF00703"/>
    </source>
</evidence>
<dbReference type="SUPFAM" id="SSF49303">
    <property type="entry name" value="beta-Galactosidase/glucuronidase domain"/>
    <property type="match status" value="1"/>
</dbReference>
<dbReference type="SUPFAM" id="SSF51445">
    <property type="entry name" value="(Trans)glycosidases"/>
    <property type="match status" value="1"/>
</dbReference>
<evidence type="ECO:0000259" key="7">
    <source>
        <dbReference type="Pfam" id="PF02837"/>
    </source>
</evidence>
<evidence type="ECO:0000256" key="2">
    <source>
        <dbReference type="ARBA" id="ARBA00022801"/>
    </source>
</evidence>
<evidence type="ECO:0000256" key="1">
    <source>
        <dbReference type="ARBA" id="ARBA00007401"/>
    </source>
</evidence>
<feature type="domain" description="Glycosyl hydrolases family 2 sugar binding" evidence="7">
    <location>
        <begin position="76"/>
        <end position="187"/>
    </location>
</feature>
<evidence type="ECO:0000313" key="11">
    <source>
        <dbReference type="Proteomes" id="UP000664628"/>
    </source>
</evidence>
<dbReference type="InterPro" id="IPR032311">
    <property type="entry name" value="DUF4982"/>
</dbReference>
<dbReference type="InterPro" id="IPR006101">
    <property type="entry name" value="Glyco_hydro_2"/>
</dbReference>
<dbReference type="InterPro" id="IPR021720">
    <property type="entry name" value="Malectin_dom"/>
</dbReference>
<keyword evidence="4" id="KW-0732">Signal</keyword>
<dbReference type="InterPro" id="IPR006104">
    <property type="entry name" value="Glyco_hydro_2_N"/>
</dbReference>
<dbReference type="InterPro" id="IPR036156">
    <property type="entry name" value="Beta-gal/glucu_dom_sf"/>
</dbReference>
<organism evidence="10 11">
    <name type="scientific">Fibrella forsythiae</name>
    <dbReference type="NCBI Taxonomy" id="2817061"/>
    <lineage>
        <taxon>Bacteria</taxon>
        <taxon>Pseudomonadati</taxon>
        <taxon>Bacteroidota</taxon>
        <taxon>Cytophagia</taxon>
        <taxon>Cytophagales</taxon>
        <taxon>Spirosomataceae</taxon>
        <taxon>Fibrella</taxon>
    </lineage>
</organism>
<dbReference type="InterPro" id="IPR008979">
    <property type="entry name" value="Galactose-bd-like_sf"/>
</dbReference>
<name>A0ABS3JD35_9BACT</name>
<keyword evidence="3" id="KW-0326">Glycosidase</keyword>
<dbReference type="Gene3D" id="2.60.120.260">
    <property type="entry name" value="Galactose-binding domain-like"/>
    <property type="match status" value="2"/>
</dbReference>
<proteinExistence type="inferred from homology"/>
<dbReference type="Gene3D" id="2.60.40.10">
    <property type="entry name" value="Immunoglobulins"/>
    <property type="match status" value="2"/>
</dbReference>
<dbReference type="Gene3D" id="2.60.120.430">
    <property type="entry name" value="Galactose-binding lectin"/>
    <property type="match status" value="1"/>
</dbReference>
<protein>
    <submittedName>
        <fullName evidence="10">DUF4982 domain-containing protein</fullName>
    </submittedName>
</protein>
<feature type="domain" description="Malectin" evidence="8">
    <location>
        <begin position="718"/>
        <end position="881"/>
    </location>
</feature>
<feature type="domain" description="DUF4982" evidence="9">
    <location>
        <begin position="626"/>
        <end position="683"/>
    </location>
</feature>
<dbReference type="InterPro" id="IPR013783">
    <property type="entry name" value="Ig-like_fold"/>
</dbReference>
<dbReference type="InterPro" id="IPR006102">
    <property type="entry name" value="Ig-like_GH2"/>
</dbReference>
<gene>
    <name evidence="10" type="ORF">J2I46_04885</name>
</gene>
<keyword evidence="11" id="KW-1185">Reference proteome</keyword>
<evidence type="ECO:0000256" key="3">
    <source>
        <dbReference type="ARBA" id="ARBA00023295"/>
    </source>
</evidence>
<dbReference type="Pfam" id="PF16355">
    <property type="entry name" value="DUF4982"/>
    <property type="match status" value="1"/>
</dbReference>
<feature type="signal peptide" evidence="4">
    <location>
        <begin position="1"/>
        <end position="18"/>
    </location>
</feature>
<reference evidence="10 11" key="1">
    <citation type="submission" date="2021-03" db="EMBL/GenBank/DDBJ databases">
        <title>Fibrella sp. HMF5405 genome sequencing and assembly.</title>
        <authorList>
            <person name="Kang H."/>
            <person name="Kim H."/>
            <person name="Bae S."/>
            <person name="Joh K."/>
        </authorList>
    </citation>
    <scope>NUCLEOTIDE SEQUENCE [LARGE SCALE GENOMIC DNA]</scope>
    <source>
        <strain evidence="10 11">HMF5405</strain>
    </source>
</reference>
<evidence type="ECO:0000259" key="6">
    <source>
        <dbReference type="Pfam" id="PF02836"/>
    </source>
</evidence>
<feature type="domain" description="Glycoside hydrolase family 2 immunoglobulin-like beta-sandwich" evidence="5">
    <location>
        <begin position="205"/>
        <end position="305"/>
    </location>
</feature>
<dbReference type="InterPro" id="IPR006103">
    <property type="entry name" value="Glyco_hydro_2_cat"/>
</dbReference>
<dbReference type="Pfam" id="PF00703">
    <property type="entry name" value="Glyco_hydro_2"/>
    <property type="match status" value="1"/>
</dbReference>
<evidence type="ECO:0000259" key="9">
    <source>
        <dbReference type="Pfam" id="PF16355"/>
    </source>
</evidence>
<dbReference type="Pfam" id="PF11721">
    <property type="entry name" value="Malectin"/>
    <property type="match status" value="1"/>
</dbReference>
<dbReference type="SUPFAM" id="SSF49785">
    <property type="entry name" value="Galactose-binding domain-like"/>
    <property type="match status" value="3"/>
</dbReference>
<comment type="similarity">
    <text evidence="1">Belongs to the glycosyl hydrolase 2 family.</text>
</comment>
<dbReference type="EMBL" id="JAFMYW010000001">
    <property type="protein sequence ID" value="MBO0947906.1"/>
    <property type="molecule type" value="Genomic_DNA"/>
</dbReference>
<evidence type="ECO:0000259" key="8">
    <source>
        <dbReference type="Pfam" id="PF11721"/>
    </source>
</evidence>
<dbReference type="InterPro" id="IPR017853">
    <property type="entry name" value="GH"/>
</dbReference>
<dbReference type="PANTHER" id="PTHR42732">
    <property type="entry name" value="BETA-GALACTOSIDASE"/>
    <property type="match status" value="1"/>
</dbReference>
<dbReference type="Pfam" id="PF02837">
    <property type="entry name" value="Glyco_hydro_2_N"/>
    <property type="match status" value="1"/>
</dbReference>
<keyword evidence="2" id="KW-0378">Hydrolase</keyword>
<accession>A0ABS3JD35</accession>
<comment type="caution">
    <text evidence="10">The sequence shown here is derived from an EMBL/GenBank/DDBJ whole genome shotgun (WGS) entry which is preliminary data.</text>
</comment>
<dbReference type="PRINTS" id="PR00132">
    <property type="entry name" value="GLHYDRLASE2"/>
</dbReference>